<dbReference type="Pfam" id="PF03099">
    <property type="entry name" value="BPL_LplA_LipB"/>
    <property type="match status" value="1"/>
</dbReference>
<gene>
    <name evidence="3" type="ORF">A2625_03170</name>
</gene>
<dbReference type="GO" id="GO:0005737">
    <property type="term" value="C:cytoplasm"/>
    <property type="evidence" value="ECO:0007669"/>
    <property type="project" value="TreeGrafter"/>
</dbReference>
<dbReference type="InterPro" id="IPR004143">
    <property type="entry name" value="BPL_LPL_catalytic"/>
</dbReference>
<protein>
    <submittedName>
        <fullName evidence="3">Biotin--[acetyl-CoA-carboxylase] ligase</fullName>
    </submittedName>
</protein>
<evidence type="ECO:0000313" key="4">
    <source>
        <dbReference type="Proteomes" id="UP000178724"/>
    </source>
</evidence>
<evidence type="ECO:0000313" key="3">
    <source>
        <dbReference type="EMBL" id="OGB90529.1"/>
    </source>
</evidence>
<proteinExistence type="predicted"/>
<dbReference type="Proteomes" id="UP000178724">
    <property type="component" value="Unassembled WGS sequence"/>
</dbReference>
<dbReference type="PROSITE" id="PS51733">
    <property type="entry name" value="BPL_LPL_CATALYTIC"/>
    <property type="match status" value="1"/>
</dbReference>
<evidence type="ECO:0000256" key="1">
    <source>
        <dbReference type="ARBA" id="ARBA00022598"/>
    </source>
</evidence>
<dbReference type="Gene3D" id="3.30.930.10">
    <property type="entry name" value="Bira Bifunctional Protein, Domain 2"/>
    <property type="match status" value="1"/>
</dbReference>
<dbReference type="InterPro" id="IPR045864">
    <property type="entry name" value="aa-tRNA-synth_II/BPL/LPL"/>
</dbReference>
<reference evidence="3 4" key="1">
    <citation type="journal article" date="2016" name="Nat. Commun.">
        <title>Thousands of microbial genomes shed light on interconnected biogeochemical processes in an aquifer system.</title>
        <authorList>
            <person name="Anantharaman K."/>
            <person name="Brown C.T."/>
            <person name="Hug L.A."/>
            <person name="Sharon I."/>
            <person name="Castelle C.J."/>
            <person name="Probst A.J."/>
            <person name="Thomas B.C."/>
            <person name="Singh A."/>
            <person name="Wilkins M.J."/>
            <person name="Karaoz U."/>
            <person name="Brodie E.L."/>
            <person name="Williams K.H."/>
            <person name="Hubbard S.S."/>
            <person name="Banfield J.F."/>
        </authorList>
    </citation>
    <scope>NUCLEOTIDE SEQUENCE [LARGE SCALE GENOMIC DNA]</scope>
</reference>
<dbReference type="EMBL" id="METM01000007">
    <property type="protein sequence ID" value="OGB90529.1"/>
    <property type="molecule type" value="Genomic_DNA"/>
</dbReference>
<feature type="domain" description="BPL/LPL catalytic" evidence="2">
    <location>
        <begin position="1"/>
        <end position="178"/>
    </location>
</feature>
<dbReference type="PANTHER" id="PTHR12835:SF5">
    <property type="entry name" value="BIOTIN--PROTEIN LIGASE"/>
    <property type="match status" value="1"/>
</dbReference>
<dbReference type="SUPFAM" id="SSF55681">
    <property type="entry name" value="Class II aaRS and biotin synthetases"/>
    <property type="match status" value="1"/>
</dbReference>
<evidence type="ECO:0000259" key="2">
    <source>
        <dbReference type="PROSITE" id="PS51733"/>
    </source>
</evidence>
<dbReference type="CDD" id="cd16442">
    <property type="entry name" value="BPL"/>
    <property type="match status" value="1"/>
</dbReference>
<dbReference type="AlphaFoldDB" id="A0A1F4Q3W3"/>
<dbReference type="GO" id="GO:0004077">
    <property type="term" value="F:biotin--[biotin carboxyl-carrier protein] ligase activity"/>
    <property type="evidence" value="ECO:0007669"/>
    <property type="project" value="InterPro"/>
</dbReference>
<dbReference type="NCBIfam" id="TIGR00121">
    <property type="entry name" value="birA_ligase"/>
    <property type="match status" value="1"/>
</dbReference>
<keyword evidence="1 3" id="KW-0436">Ligase</keyword>
<dbReference type="PANTHER" id="PTHR12835">
    <property type="entry name" value="BIOTIN PROTEIN LIGASE"/>
    <property type="match status" value="1"/>
</dbReference>
<organism evidence="3 4">
    <name type="scientific">candidate division WOR-1 bacterium RIFCSPHIGHO2_01_FULL_53_15</name>
    <dbReference type="NCBI Taxonomy" id="1802564"/>
    <lineage>
        <taxon>Bacteria</taxon>
        <taxon>Bacillati</taxon>
        <taxon>Saganbacteria</taxon>
    </lineage>
</organism>
<accession>A0A1F4Q3W3</accession>
<dbReference type="InterPro" id="IPR004408">
    <property type="entry name" value="Biotin_CoA_COase_ligase"/>
</dbReference>
<comment type="caution">
    <text evidence="3">The sequence shown here is derived from an EMBL/GenBank/DDBJ whole genome shotgun (WGS) entry which is preliminary data.</text>
</comment>
<name>A0A1F4Q3W3_UNCSA</name>
<sequence length="181" mass="19627">MIIGKKIIHLASIDSTSDEARRLIKKGEGEGLVVVASRQTRGRGKPGSGWFSPKGNLYLSAVVKPFKNQKDLAPITLLGALAARSMIVSLAKLPVIIKWPNDLRVRGKKIGGVLTERLASGHLIIGIGININCAARSFPKKLKAASTSLMIEARRAFDLKKIVESLLKELDGEYLAYLSKV</sequence>